<evidence type="ECO:0000256" key="1">
    <source>
        <dbReference type="SAM" id="Phobius"/>
    </source>
</evidence>
<keyword evidence="1" id="KW-1133">Transmembrane helix</keyword>
<dbReference type="Proteomes" id="UP000095283">
    <property type="component" value="Unplaced"/>
</dbReference>
<name>A0A1I7XMJ3_HETBA</name>
<evidence type="ECO:0000313" key="2">
    <source>
        <dbReference type="Proteomes" id="UP000095283"/>
    </source>
</evidence>
<proteinExistence type="predicted"/>
<organism evidence="2 3">
    <name type="scientific">Heterorhabditis bacteriophora</name>
    <name type="common">Entomopathogenic nematode worm</name>
    <dbReference type="NCBI Taxonomy" id="37862"/>
    <lineage>
        <taxon>Eukaryota</taxon>
        <taxon>Metazoa</taxon>
        <taxon>Ecdysozoa</taxon>
        <taxon>Nematoda</taxon>
        <taxon>Chromadorea</taxon>
        <taxon>Rhabditida</taxon>
        <taxon>Rhabditina</taxon>
        <taxon>Rhabditomorpha</taxon>
        <taxon>Strongyloidea</taxon>
        <taxon>Heterorhabditidae</taxon>
        <taxon>Heterorhabditis</taxon>
    </lineage>
</organism>
<evidence type="ECO:0000313" key="3">
    <source>
        <dbReference type="WBParaSite" id="Hba_18957"/>
    </source>
</evidence>
<feature type="transmembrane region" description="Helical" evidence="1">
    <location>
        <begin position="39"/>
        <end position="57"/>
    </location>
</feature>
<sequence>MHDQVLNKDPDGMRFFIHYRFCSIVFLSKEIRRHIEEEWIFLVDLVGIIFATICLSARKANIH</sequence>
<keyword evidence="2" id="KW-1185">Reference proteome</keyword>
<keyword evidence="1" id="KW-0812">Transmembrane</keyword>
<protein>
    <submittedName>
        <fullName evidence="3">Transposase</fullName>
    </submittedName>
</protein>
<accession>A0A1I7XMJ3</accession>
<reference evidence="3" key="1">
    <citation type="submission" date="2016-11" db="UniProtKB">
        <authorList>
            <consortium name="WormBaseParasite"/>
        </authorList>
    </citation>
    <scope>IDENTIFICATION</scope>
</reference>
<keyword evidence="1" id="KW-0472">Membrane</keyword>
<dbReference type="WBParaSite" id="Hba_18957">
    <property type="protein sequence ID" value="Hba_18957"/>
    <property type="gene ID" value="Hba_18957"/>
</dbReference>
<dbReference type="AlphaFoldDB" id="A0A1I7XMJ3"/>